<organism evidence="2">
    <name type="scientific">Brassica oleracea</name>
    <name type="common">Wild cabbage</name>
    <dbReference type="NCBI Taxonomy" id="3712"/>
    <lineage>
        <taxon>Eukaryota</taxon>
        <taxon>Viridiplantae</taxon>
        <taxon>Streptophyta</taxon>
        <taxon>Embryophyta</taxon>
        <taxon>Tracheophyta</taxon>
        <taxon>Spermatophyta</taxon>
        <taxon>Magnoliopsida</taxon>
        <taxon>eudicotyledons</taxon>
        <taxon>Gunneridae</taxon>
        <taxon>Pentapetalae</taxon>
        <taxon>rosids</taxon>
        <taxon>malvids</taxon>
        <taxon>Brassicales</taxon>
        <taxon>Brassicaceae</taxon>
        <taxon>Brassiceae</taxon>
        <taxon>Brassica</taxon>
    </lineage>
</organism>
<dbReference type="AlphaFoldDB" id="A0A3P6ERY0"/>
<protein>
    <submittedName>
        <fullName evidence="2">Uncharacterized protein</fullName>
    </submittedName>
</protein>
<name>A0A3P6ERY0_BRAOL</name>
<reference evidence="2" key="1">
    <citation type="submission" date="2018-11" db="EMBL/GenBank/DDBJ databases">
        <authorList>
            <consortium name="Genoscope - CEA"/>
            <person name="William W."/>
        </authorList>
    </citation>
    <scope>NUCLEOTIDE SEQUENCE</scope>
</reference>
<sequence>MLGHKQTNKWAFLIWSSMSPYVLFIVYTHICMFLCADCELIHRPMHIYPSSKSQSILIPPTRRALVDSLVINLNLVGGRLPTVEQVYHCIIEFLSHHDSA</sequence>
<evidence type="ECO:0000313" key="2">
    <source>
        <dbReference type="EMBL" id="VDD42510.1"/>
    </source>
</evidence>
<keyword evidence="1" id="KW-0812">Transmembrane</keyword>
<feature type="transmembrane region" description="Helical" evidence="1">
    <location>
        <begin position="12"/>
        <end position="36"/>
    </location>
</feature>
<accession>A0A3P6ERY0</accession>
<proteinExistence type="predicted"/>
<dbReference type="EMBL" id="LR031877">
    <property type="protein sequence ID" value="VDD42510.1"/>
    <property type="molecule type" value="Genomic_DNA"/>
</dbReference>
<gene>
    <name evidence="2" type="ORF">BOLC5T30057H</name>
</gene>
<evidence type="ECO:0000256" key="1">
    <source>
        <dbReference type="SAM" id="Phobius"/>
    </source>
</evidence>
<keyword evidence="1" id="KW-1133">Transmembrane helix</keyword>
<keyword evidence="1" id="KW-0472">Membrane</keyword>